<keyword evidence="5" id="KW-1185">Reference proteome</keyword>
<feature type="signal peptide" evidence="2">
    <location>
        <begin position="1"/>
        <end position="21"/>
    </location>
</feature>
<dbReference type="RefSeq" id="WP_173779542.1">
    <property type="nucleotide sequence ID" value="NZ_JABSNO010000014.1"/>
</dbReference>
<name>A0A8J8K8V2_9FLAO</name>
<reference evidence="4" key="1">
    <citation type="submission" date="2020-05" db="EMBL/GenBank/DDBJ databases">
        <title>Genomic Encyclopedia of Type Strains, Phase IV (KMG-V): Genome sequencing to study the core and pangenomes of soil and plant-associated prokaryotes.</title>
        <authorList>
            <person name="Whitman W."/>
        </authorList>
    </citation>
    <scope>NUCLEOTIDE SEQUENCE</scope>
    <source>
        <strain evidence="4">16F</strain>
    </source>
</reference>
<evidence type="ECO:0000313" key="4">
    <source>
        <dbReference type="EMBL" id="NRS92956.1"/>
    </source>
</evidence>
<keyword evidence="1 2" id="KW-0732">Signal</keyword>
<gene>
    <name evidence="4" type="ORF">HNQ03_002040</name>
</gene>
<evidence type="ECO:0000259" key="3">
    <source>
        <dbReference type="Pfam" id="PF18962"/>
    </source>
</evidence>
<protein>
    <recommendedName>
        <fullName evidence="3">Secretion system C-terminal sorting domain-containing protein</fullName>
    </recommendedName>
</protein>
<feature type="chain" id="PRO_5035299735" description="Secretion system C-terminal sorting domain-containing protein" evidence="2">
    <location>
        <begin position="22"/>
        <end position="244"/>
    </location>
</feature>
<dbReference type="AlphaFoldDB" id="A0A8J8K8V2"/>
<dbReference type="Pfam" id="PF18962">
    <property type="entry name" value="Por_Secre_tail"/>
    <property type="match status" value="1"/>
</dbReference>
<evidence type="ECO:0000256" key="2">
    <source>
        <dbReference type="SAM" id="SignalP"/>
    </source>
</evidence>
<comment type="caution">
    <text evidence="4">The sequence shown here is derived from an EMBL/GenBank/DDBJ whole genome shotgun (WGS) entry which is preliminary data.</text>
</comment>
<dbReference type="EMBL" id="JABSNO010000014">
    <property type="protein sequence ID" value="NRS92956.1"/>
    <property type="molecule type" value="Genomic_DNA"/>
</dbReference>
<evidence type="ECO:0000256" key="1">
    <source>
        <dbReference type="ARBA" id="ARBA00022729"/>
    </source>
</evidence>
<dbReference type="NCBIfam" id="TIGR04183">
    <property type="entry name" value="Por_Secre_tail"/>
    <property type="match status" value="1"/>
</dbReference>
<organism evidence="4 5">
    <name type="scientific">Frigoriflavimonas asaccharolytica</name>
    <dbReference type="NCBI Taxonomy" id="2735899"/>
    <lineage>
        <taxon>Bacteria</taxon>
        <taxon>Pseudomonadati</taxon>
        <taxon>Bacteroidota</taxon>
        <taxon>Flavobacteriia</taxon>
        <taxon>Flavobacteriales</taxon>
        <taxon>Weeksellaceae</taxon>
        <taxon>Frigoriflavimonas</taxon>
    </lineage>
</organism>
<proteinExistence type="predicted"/>
<sequence length="244" mass="25306">MKKLYSLVAVAMISAASFAQTATFNFGTQGYANAQVISSGVVDANVSFTTSQNTGSNPPTYYTTGAAIRFYADSSTGIGGGMTLTPANGKKITNLVISAVSSTYAPQISYSVDGGSPVSLTASSAGIYTISGINAVSSLTFYNNITGTSTQLRIPSIEVTYTGSLAVNDIKSIKNTFVKNTLVENEINFGAKAEVKIFSTNGQIVKSASVSENKSLEVSDLAPGMYIVTGMVDGQAVSTKIVKK</sequence>
<feature type="domain" description="Secretion system C-terminal sorting" evidence="3">
    <location>
        <begin position="190"/>
        <end position="242"/>
    </location>
</feature>
<dbReference type="Proteomes" id="UP000610746">
    <property type="component" value="Unassembled WGS sequence"/>
</dbReference>
<evidence type="ECO:0000313" key="5">
    <source>
        <dbReference type="Proteomes" id="UP000610746"/>
    </source>
</evidence>
<accession>A0A8J8K8V2</accession>
<dbReference type="InterPro" id="IPR026444">
    <property type="entry name" value="Secre_tail"/>
</dbReference>